<feature type="compositionally biased region" description="Low complexity" evidence="1">
    <location>
        <begin position="128"/>
        <end position="139"/>
    </location>
</feature>
<feature type="region of interest" description="Disordered" evidence="1">
    <location>
        <begin position="463"/>
        <end position="515"/>
    </location>
</feature>
<dbReference type="Pfam" id="PF15396">
    <property type="entry name" value="FAM60A"/>
    <property type="match status" value="1"/>
</dbReference>
<name>A0A1S8WHW0_OPIVI</name>
<dbReference type="Proteomes" id="UP000243686">
    <property type="component" value="Unassembled WGS sequence"/>
</dbReference>
<keyword evidence="3" id="KW-1185">Reference proteome</keyword>
<reference evidence="2 3" key="1">
    <citation type="submission" date="2015-03" db="EMBL/GenBank/DDBJ databases">
        <title>Draft genome of the nematode, Opisthorchis viverrini.</title>
        <authorList>
            <person name="Mitreva M."/>
        </authorList>
    </citation>
    <scope>NUCLEOTIDE SEQUENCE [LARGE SCALE GENOMIC DNA]</scope>
    <source>
        <strain evidence="2">Khon Kaen</strain>
    </source>
</reference>
<feature type="compositionally biased region" description="Low complexity" evidence="1">
    <location>
        <begin position="597"/>
        <end position="617"/>
    </location>
</feature>
<dbReference type="GO" id="GO:0030336">
    <property type="term" value="P:negative regulation of cell migration"/>
    <property type="evidence" value="ECO:0007669"/>
    <property type="project" value="TreeGrafter"/>
</dbReference>
<feature type="compositionally biased region" description="Polar residues" evidence="1">
    <location>
        <begin position="140"/>
        <end position="168"/>
    </location>
</feature>
<dbReference type="GO" id="GO:0070822">
    <property type="term" value="C:Sin3-type complex"/>
    <property type="evidence" value="ECO:0007669"/>
    <property type="project" value="TreeGrafter"/>
</dbReference>
<accession>A0A1S8WHW0</accession>
<gene>
    <name evidence="2" type="ORF">X801_10171</name>
</gene>
<feature type="compositionally biased region" description="Polar residues" evidence="1">
    <location>
        <begin position="217"/>
        <end position="238"/>
    </location>
</feature>
<feature type="region of interest" description="Disordered" evidence="1">
    <location>
        <begin position="88"/>
        <end position="238"/>
    </location>
</feature>
<evidence type="ECO:0008006" key="4">
    <source>
        <dbReference type="Google" id="ProtNLM"/>
    </source>
</evidence>
<evidence type="ECO:0000313" key="2">
    <source>
        <dbReference type="EMBL" id="OON14042.1"/>
    </source>
</evidence>
<sequence>MSGGHSTGSGGGTSSSRSQFRSQTGCCICGTKSSSSRFTISTRYSEHFAGCFGQQAAARSGDLCNACVLCVKRWLQRDRQTGLFAQVLDSKKGPGPKHMKEITKRARRREARKANAMKAASVKADPGSNVNTNNSTSSTPVNRGSTSTHSGPSFATRSTSNATASNGITSGGAAHRGPSSMNDSSRFLSSRHGAGCNTNNSYVHSASGHHPSAGESARSTSRSGCQWSGRTNAVQTSGHPTMPCCTQHQRMYFSPQPTGATFTRAAAAAIRKCEAISRDQHYGPFFVQLSSPPHRLVGSSASHEFLDVSRSFSVIQSTGTALSCSTPSRGGVCGACTGTKRTPNTSSTPSETSEYGSGLISLSCCSTSSGSHCPMVGGTSSSCCSNSSCGAASSGIGCGLNYSPPCCAFCCTGSDATPSKHGKYELDRSCLCRGCPCVGHQSLCHAASSMDCCMAPPEFRHPRPPPGSSSNGVGRNGAADPLHAADNGNNSNSGSSSSVSTPPNSTPTRRYNRRVVLPPVRMSHNEEVNSLLREIMERHFDDQHDMVNTSHLIPRFLLTSFAFRNSQAITFDSREMHMAVQKELRLRSRTVQGNSTSDSVSGRASSISSADGSADARTSSSTHAMATCPSKVPVSGATEQHSSEHFTKRHRAHHCCARYHTHCCHLRHLPCVCSSNSHQHRKV</sequence>
<proteinExistence type="predicted"/>
<dbReference type="AlphaFoldDB" id="A0A1S8WHW0"/>
<feature type="region of interest" description="Disordered" evidence="1">
    <location>
        <begin position="589"/>
        <end position="645"/>
    </location>
</feature>
<organism evidence="2 3">
    <name type="scientific">Opisthorchis viverrini</name>
    <name type="common">Southeast Asian liver fluke</name>
    <dbReference type="NCBI Taxonomy" id="6198"/>
    <lineage>
        <taxon>Eukaryota</taxon>
        <taxon>Metazoa</taxon>
        <taxon>Spiralia</taxon>
        <taxon>Lophotrochozoa</taxon>
        <taxon>Platyhelminthes</taxon>
        <taxon>Trematoda</taxon>
        <taxon>Digenea</taxon>
        <taxon>Opisthorchiida</taxon>
        <taxon>Opisthorchiata</taxon>
        <taxon>Opisthorchiidae</taxon>
        <taxon>Opisthorchis</taxon>
    </lineage>
</organism>
<dbReference type="EMBL" id="KV906923">
    <property type="protein sequence ID" value="OON14042.1"/>
    <property type="molecule type" value="Genomic_DNA"/>
</dbReference>
<dbReference type="PANTHER" id="PTHR13422:SF12">
    <property type="entry name" value="SIN3-HDAC COMPLEX-ASSOCIATED FACTOR"/>
    <property type="match status" value="1"/>
</dbReference>
<evidence type="ECO:0000313" key="3">
    <source>
        <dbReference type="Proteomes" id="UP000243686"/>
    </source>
</evidence>
<protein>
    <recommendedName>
        <fullName evidence="4">Protein FAM60A</fullName>
    </recommendedName>
</protein>
<dbReference type="InterPro" id="IPR026065">
    <property type="entry name" value="FAM60A"/>
</dbReference>
<feature type="compositionally biased region" description="Polar residues" evidence="1">
    <location>
        <begin position="179"/>
        <end position="188"/>
    </location>
</feature>
<evidence type="ECO:0000256" key="1">
    <source>
        <dbReference type="SAM" id="MobiDB-lite"/>
    </source>
</evidence>
<dbReference type="PANTHER" id="PTHR13422">
    <property type="entry name" value="SIN3-HDAC COMPLEX-ASSOCIATED FACTOR"/>
    <property type="match status" value="1"/>
</dbReference>
<feature type="compositionally biased region" description="Low complexity" evidence="1">
    <location>
        <begin position="487"/>
        <end position="508"/>
    </location>
</feature>